<evidence type="ECO:0000313" key="2">
    <source>
        <dbReference type="EMBL" id="EXL10658.1"/>
    </source>
</evidence>
<dbReference type="PATRIC" id="fig|69279.3.peg.414"/>
<protein>
    <submittedName>
        <fullName evidence="2">Uncharacterized protein</fullName>
    </submittedName>
</protein>
<evidence type="ECO:0000313" key="3">
    <source>
        <dbReference type="Proteomes" id="UP000019849"/>
    </source>
</evidence>
<proteinExistence type="predicted"/>
<name>A0A011UXP3_9HYPH</name>
<evidence type="ECO:0000256" key="1">
    <source>
        <dbReference type="SAM" id="Phobius"/>
    </source>
</evidence>
<dbReference type="AlphaFoldDB" id="A0A011UXP3"/>
<organism evidence="2 3">
    <name type="scientific">Aquamicrobium defluvii</name>
    <dbReference type="NCBI Taxonomy" id="69279"/>
    <lineage>
        <taxon>Bacteria</taxon>
        <taxon>Pseudomonadati</taxon>
        <taxon>Pseudomonadota</taxon>
        <taxon>Alphaproteobacteria</taxon>
        <taxon>Hyphomicrobiales</taxon>
        <taxon>Phyllobacteriaceae</taxon>
        <taxon>Aquamicrobium</taxon>
    </lineage>
</organism>
<comment type="caution">
    <text evidence="2">The sequence shown here is derived from an EMBL/GenBank/DDBJ whole genome shotgun (WGS) entry which is preliminary data.</text>
</comment>
<feature type="transmembrane region" description="Helical" evidence="1">
    <location>
        <begin position="20"/>
        <end position="40"/>
    </location>
</feature>
<accession>A0A011UXP3</accession>
<dbReference type="HOGENOM" id="CLU_2165719_0_0_5"/>
<keyword evidence="1" id="KW-0472">Membrane</keyword>
<sequence>MKAGHFSAKIPGQLSAEINISWIAANALLLYFFVVIAFYLHELSSLDQRRQMRIRQGEDVPGHAPELFLFVGFDIVVAALGETEDEERPSAAPVDATTSTRFWHFRAALA</sequence>
<keyword evidence="1" id="KW-1133">Transmembrane helix</keyword>
<dbReference type="Proteomes" id="UP000019849">
    <property type="component" value="Unassembled WGS sequence"/>
</dbReference>
<dbReference type="EMBL" id="JENY01000001">
    <property type="protein sequence ID" value="EXL10658.1"/>
    <property type="molecule type" value="Genomic_DNA"/>
</dbReference>
<keyword evidence="1" id="KW-0812">Transmembrane</keyword>
<gene>
    <name evidence="2" type="ORF">BG36_02040</name>
</gene>
<reference evidence="2 3" key="1">
    <citation type="submission" date="2014-02" db="EMBL/GenBank/DDBJ databases">
        <title>Aquamicrobium defluvii Genome sequencing.</title>
        <authorList>
            <person name="Wang X."/>
        </authorList>
    </citation>
    <scope>NUCLEOTIDE SEQUENCE [LARGE SCALE GENOMIC DNA]</scope>
    <source>
        <strain evidence="2 3">W13Z1</strain>
    </source>
</reference>